<gene>
    <name evidence="1" type="ORF">Harvfovirus31_2</name>
</gene>
<name>A0A3G5A2D4_9VIRU</name>
<organism evidence="1">
    <name type="scientific">Harvfovirus sp</name>
    <dbReference type="NCBI Taxonomy" id="2487768"/>
    <lineage>
        <taxon>Viruses</taxon>
        <taxon>Varidnaviria</taxon>
        <taxon>Bamfordvirae</taxon>
        <taxon>Nucleocytoviricota</taxon>
        <taxon>Megaviricetes</taxon>
        <taxon>Imitervirales</taxon>
        <taxon>Mimiviridae</taxon>
        <taxon>Klosneuvirinae</taxon>
    </lineage>
</organism>
<proteinExistence type="predicted"/>
<sequence length="237" mass="27567">MGGLFTKRRVDDPKWFHPIAAMLLSADIVRHCLIIDRPVTKKRKTTYLLVKLAGITIFDHLLRVFPCEHLQEFGHDGFPLECGDIYNTILNKCKEVNPDNSAEYAWRETLLMSHTIDLKIYSLAANKINFDEKLMQVLLDSLDYNDSLSSMLPMVRGYFIYSLGEALVSFPEVNYLDRWYEILQMKYPNFLPIIIIPKLTTAVITIDIPRVLIEIVISYSKWERHSREKVITELSKL</sequence>
<evidence type="ECO:0000313" key="1">
    <source>
        <dbReference type="EMBL" id="AYV81386.1"/>
    </source>
</evidence>
<protein>
    <submittedName>
        <fullName evidence="1">Uncharacterized protein</fullName>
    </submittedName>
</protein>
<dbReference type="EMBL" id="MK072273">
    <property type="protein sequence ID" value="AYV81386.1"/>
    <property type="molecule type" value="Genomic_DNA"/>
</dbReference>
<reference evidence="1" key="1">
    <citation type="submission" date="2018-10" db="EMBL/GenBank/DDBJ databases">
        <title>Hidden diversity of soil giant viruses.</title>
        <authorList>
            <person name="Schulz F."/>
            <person name="Alteio L."/>
            <person name="Goudeau D."/>
            <person name="Ryan E.M."/>
            <person name="Malmstrom R.R."/>
            <person name="Blanchard J."/>
            <person name="Woyke T."/>
        </authorList>
    </citation>
    <scope>NUCLEOTIDE SEQUENCE</scope>
    <source>
        <strain evidence="1">HAV1</strain>
    </source>
</reference>
<accession>A0A3G5A2D4</accession>